<name>A0ABP9V3V1_9BACT</name>
<protein>
    <submittedName>
        <fullName evidence="1">Uncharacterized protein</fullName>
    </submittedName>
</protein>
<comment type="caution">
    <text evidence="1">The sequence shown here is derived from an EMBL/GenBank/DDBJ whole genome shotgun (WGS) entry which is preliminary data.</text>
</comment>
<dbReference type="EMBL" id="BAABRL010000014">
    <property type="protein sequence ID" value="GAA5497343.1"/>
    <property type="molecule type" value="Genomic_DNA"/>
</dbReference>
<evidence type="ECO:0000313" key="1">
    <source>
        <dbReference type="EMBL" id="GAA5497343.1"/>
    </source>
</evidence>
<reference evidence="1 2" key="1">
    <citation type="submission" date="2024-02" db="EMBL/GenBank/DDBJ databases">
        <title>Rubritalea halochordaticola NBRC 107102.</title>
        <authorList>
            <person name="Ichikawa N."/>
            <person name="Katano-Makiyama Y."/>
            <person name="Hidaka K."/>
        </authorList>
    </citation>
    <scope>NUCLEOTIDE SEQUENCE [LARGE SCALE GENOMIC DNA]</scope>
    <source>
        <strain evidence="1 2">NBRC 107102</strain>
    </source>
</reference>
<proteinExistence type="predicted"/>
<organism evidence="1 2">
    <name type="scientific">Rubritalea halochordaticola</name>
    <dbReference type="NCBI Taxonomy" id="714537"/>
    <lineage>
        <taxon>Bacteria</taxon>
        <taxon>Pseudomonadati</taxon>
        <taxon>Verrucomicrobiota</taxon>
        <taxon>Verrucomicrobiia</taxon>
        <taxon>Verrucomicrobiales</taxon>
        <taxon>Rubritaleaceae</taxon>
        <taxon>Rubritalea</taxon>
    </lineage>
</organism>
<accession>A0ABP9V3V1</accession>
<keyword evidence="2" id="KW-1185">Reference proteome</keyword>
<sequence length="61" mass="6852">MAQQFLDGTQVASRLQYMSSEIIAQYMTGHSLMNSAPLAARLITSHIIYYGVIDDQKMLTQ</sequence>
<dbReference type="Proteomes" id="UP001424741">
    <property type="component" value="Unassembled WGS sequence"/>
</dbReference>
<gene>
    <name evidence="1" type="ORF">Rhal01_03536</name>
</gene>
<evidence type="ECO:0000313" key="2">
    <source>
        <dbReference type="Proteomes" id="UP001424741"/>
    </source>
</evidence>